<keyword evidence="1" id="KW-1185">Reference proteome</keyword>
<name>A0A915IUJ8_ROMCU</name>
<accession>A0A915IUJ8</accession>
<organism evidence="1 2">
    <name type="scientific">Romanomermis culicivorax</name>
    <name type="common">Nematode worm</name>
    <dbReference type="NCBI Taxonomy" id="13658"/>
    <lineage>
        <taxon>Eukaryota</taxon>
        <taxon>Metazoa</taxon>
        <taxon>Ecdysozoa</taxon>
        <taxon>Nematoda</taxon>
        <taxon>Enoplea</taxon>
        <taxon>Dorylaimia</taxon>
        <taxon>Mermithida</taxon>
        <taxon>Mermithoidea</taxon>
        <taxon>Mermithidae</taxon>
        <taxon>Romanomermis</taxon>
    </lineage>
</organism>
<reference evidence="2" key="1">
    <citation type="submission" date="2022-11" db="UniProtKB">
        <authorList>
            <consortium name="WormBaseParasite"/>
        </authorList>
    </citation>
    <scope>IDENTIFICATION</scope>
</reference>
<evidence type="ECO:0000313" key="1">
    <source>
        <dbReference type="Proteomes" id="UP000887565"/>
    </source>
</evidence>
<proteinExistence type="predicted"/>
<dbReference type="Proteomes" id="UP000887565">
    <property type="component" value="Unplaced"/>
</dbReference>
<protein>
    <submittedName>
        <fullName evidence="2">Uncharacterized protein</fullName>
    </submittedName>
</protein>
<dbReference type="AlphaFoldDB" id="A0A915IUJ8"/>
<dbReference type="WBParaSite" id="nRc.2.0.1.t17492-RA">
    <property type="protein sequence ID" value="nRc.2.0.1.t17492-RA"/>
    <property type="gene ID" value="nRc.2.0.1.g17492"/>
</dbReference>
<evidence type="ECO:0000313" key="2">
    <source>
        <dbReference type="WBParaSite" id="nRc.2.0.1.t17492-RA"/>
    </source>
</evidence>
<sequence>MPGHYTFHGGSTLLQPLADSIGLRVDQFSEQKNRVPMTVRLTNPVEKSSDGSVVPWFQWNSSQLQACLGRLDSVKHLLADGIGCYLILRFVPIKYVHK</sequence>